<feature type="chain" id="PRO_5003117364" evidence="2">
    <location>
        <begin position="26"/>
        <end position="533"/>
    </location>
</feature>
<reference evidence="3 4" key="1">
    <citation type="journal article" date="2010" name="Nature">
        <title>The Ectocarpus genome and the independent evolution of multicellularity in brown algae.</title>
        <authorList>
            <person name="Cock J.M."/>
            <person name="Sterck L."/>
            <person name="Rouze P."/>
            <person name="Scornet D."/>
            <person name="Allen A.E."/>
            <person name="Amoutzias G."/>
            <person name="Anthouard V."/>
            <person name="Artiguenave F."/>
            <person name="Aury J.M."/>
            <person name="Badger J.H."/>
            <person name="Beszteri B."/>
            <person name="Billiau K."/>
            <person name="Bonnet E."/>
            <person name="Bothwell J.H."/>
            <person name="Bowler C."/>
            <person name="Boyen C."/>
            <person name="Brownlee C."/>
            <person name="Carrano C.J."/>
            <person name="Charrier B."/>
            <person name="Cho G.Y."/>
            <person name="Coelho S.M."/>
            <person name="Collen J."/>
            <person name="Corre E."/>
            <person name="Da Silva C."/>
            <person name="Delage L."/>
            <person name="Delaroque N."/>
            <person name="Dittami S.M."/>
            <person name="Doulbeau S."/>
            <person name="Elias M."/>
            <person name="Farnham G."/>
            <person name="Gachon C.M."/>
            <person name="Gschloessl B."/>
            <person name="Heesch S."/>
            <person name="Jabbari K."/>
            <person name="Jubin C."/>
            <person name="Kawai H."/>
            <person name="Kimura K."/>
            <person name="Kloareg B."/>
            <person name="Kupper F.C."/>
            <person name="Lang D."/>
            <person name="Le Bail A."/>
            <person name="Leblanc C."/>
            <person name="Lerouge P."/>
            <person name="Lohr M."/>
            <person name="Lopez P.J."/>
            <person name="Martens C."/>
            <person name="Maumus F."/>
            <person name="Michel G."/>
            <person name="Miranda-Saavedra D."/>
            <person name="Morales J."/>
            <person name="Moreau H."/>
            <person name="Motomura T."/>
            <person name="Nagasato C."/>
            <person name="Napoli C.A."/>
            <person name="Nelson D.R."/>
            <person name="Nyvall-Collen P."/>
            <person name="Peters A.F."/>
            <person name="Pommier C."/>
            <person name="Potin P."/>
            <person name="Poulain J."/>
            <person name="Quesneville H."/>
            <person name="Read B."/>
            <person name="Rensing S.A."/>
            <person name="Ritter A."/>
            <person name="Rousvoal S."/>
            <person name="Samanta M."/>
            <person name="Samson G."/>
            <person name="Schroeder D.C."/>
            <person name="Segurens B."/>
            <person name="Strittmatter M."/>
            <person name="Tonon T."/>
            <person name="Tregear J.W."/>
            <person name="Valentin K."/>
            <person name="von Dassow P."/>
            <person name="Yamagishi T."/>
            <person name="Van de Peer Y."/>
            <person name="Wincker P."/>
        </authorList>
    </citation>
    <scope>NUCLEOTIDE SEQUENCE [LARGE SCALE GENOMIC DNA]</scope>
    <source>
        <strain evidence="4">Ec32 / CCAP1310/4</strain>
    </source>
</reference>
<sequence length="533" mass="56933">MRVAPWLAAVVWSSLFLARLEEVRAQDSEDSSSDSQEEAGDDAQEVTAFAQGGTTNLVDDFAVAGVWIVDTSQLFVAANTGNELSGGTNAGGTDFAIIKYNSDLELQDSVQYGGDGDDTITAMAVDESVQSGIVIVGSTASDEEHLFGLDTAPREQDYFIAELSSGDLEVTKQFVNGSQFNNEELTVVGLEPVLDGAYFAAGWAASADGQDWFALKINHDMDDILWEEPFETTAVSDLPTAMVVSSDAVYVVGYSADFEEDLDDDEVEEVSSLFVYALDVDDGSTLWELTTELGTLADGSQAHGAVLSASETELYIAGHTSGIIPGYDGDTTETDELFVVAIDIAEEAVSWVWQSEANATAFGTAGIVLADDGSPIVGGIAFGDQFNLSSASFTYWEFGSGDFVAAKIDIDDPEDIEVSKYFVAAAASNETREQPFSIVKDTDVADGVFLIGQQDGIFDGEDSEGGDPLNYLVLKVELEVLPEKEDDDDDDGRDFPYWYIGVPLFAGGIALFVVAYKWAAASQAAKAKRATMV</sequence>
<feature type="signal peptide" evidence="2">
    <location>
        <begin position="1"/>
        <end position="25"/>
    </location>
</feature>
<keyword evidence="2" id="KW-0732">Signal</keyword>
<dbReference type="OrthoDB" id="10353106at2759"/>
<dbReference type="EMBL" id="FN648596">
    <property type="protein sequence ID" value="CBN77532.1"/>
    <property type="molecule type" value="Genomic_DNA"/>
</dbReference>
<dbReference type="PANTHER" id="PTHR35580">
    <property type="entry name" value="CELL SURFACE GLYCOPROTEIN (S-LAYER PROTEIN)-LIKE PROTEIN"/>
    <property type="match status" value="1"/>
</dbReference>
<dbReference type="InParanoid" id="D8LMC2"/>
<dbReference type="SUPFAM" id="SSF50998">
    <property type="entry name" value="Quinoprotein alcohol dehydrogenase-like"/>
    <property type="match status" value="1"/>
</dbReference>
<protein>
    <submittedName>
        <fullName evidence="3">Uncharacterized protein</fullName>
    </submittedName>
</protein>
<accession>D8LMC2</accession>
<dbReference type="InterPro" id="IPR011047">
    <property type="entry name" value="Quinoprotein_ADH-like_sf"/>
</dbReference>
<proteinExistence type="predicted"/>
<name>D8LMC2_ECTSI</name>
<keyword evidence="1" id="KW-0472">Membrane</keyword>
<evidence type="ECO:0000313" key="4">
    <source>
        <dbReference type="Proteomes" id="UP000002630"/>
    </source>
</evidence>
<gene>
    <name evidence="3" type="ORF">Esi_0004_0103</name>
</gene>
<evidence type="ECO:0000256" key="1">
    <source>
        <dbReference type="SAM" id="Phobius"/>
    </source>
</evidence>
<dbReference type="EMBL" id="FN649728">
    <property type="protein sequence ID" value="CBN77532.1"/>
    <property type="molecule type" value="Genomic_DNA"/>
</dbReference>
<dbReference type="InterPro" id="IPR052918">
    <property type="entry name" value="Motility_Chemotaxis_Reg"/>
</dbReference>
<keyword evidence="1" id="KW-0812">Transmembrane</keyword>
<evidence type="ECO:0000313" key="3">
    <source>
        <dbReference type="EMBL" id="CBN77532.1"/>
    </source>
</evidence>
<dbReference type="PANTHER" id="PTHR35580:SF1">
    <property type="entry name" value="PHYTASE-LIKE DOMAIN-CONTAINING PROTEIN"/>
    <property type="match status" value="1"/>
</dbReference>
<keyword evidence="1" id="KW-1133">Transmembrane helix</keyword>
<dbReference type="AlphaFoldDB" id="D8LMC2"/>
<evidence type="ECO:0000256" key="2">
    <source>
        <dbReference type="SAM" id="SignalP"/>
    </source>
</evidence>
<feature type="transmembrane region" description="Helical" evidence="1">
    <location>
        <begin position="497"/>
        <end position="519"/>
    </location>
</feature>
<dbReference type="Proteomes" id="UP000002630">
    <property type="component" value="Linkage Group LG03"/>
</dbReference>
<organism evidence="3 4">
    <name type="scientific">Ectocarpus siliculosus</name>
    <name type="common">Brown alga</name>
    <name type="synonym">Conferva siliculosa</name>
    <dbReference type="NCBI Taxonomy" id="2880"/>
    <lineage>
        <taxon>Eukaryota</taxon>
        <taxon>Sar</taxon>
        <taxon>Stramenopiles</taxon>
        <taxon>Ochrophyta</taxon>
        <taxon>PX clade</taxon>
        <taxon>Phaeophyceae</taxon>
        <taxon>Ectocarpales</taxon>
        <taxon>Ectocarpaceae</taxon>
        <taxon>Ectocarpus</taxon>
    </lineage>
</organism>
<keyword evidence="4" id="KW-1185">Reference proteome</keyword>